<dbReference type="Pfam" id="PF11903">
    <property type="entry name" value="ParD_like"/>
    <property type="match status" value="1"/>
</dbReference>
<protein>
    <recommendedName>
        <fullName evidence="3">ParD-like antitoxin of type II toxin-antitoxin system</fullName>
    </recommendedName>
</protein>
<reference evidence="1 2" key="1">
    <citation type="submission" date="2021-04" db="EMBL/GenBank/DDBJ databases">
        <title>The genome sequence of Ideonella sp. 3Y2.</title>
        <authorList>
            <person name="Liu Y."/>
        </authorList>
    </citation>
    <scope>NUCLEOTIDE SEQUENCE [LARGE SCALE GENOMIC DNA]</scope>
    <source>
        <strain evidence="1 2">3Y2</strain>
    </source>
</reference>
<dbReference type="EMBL" id="JAGQDD010000002">
    <property type="protein sequence ID" value="MBQ0929761.1"/>
    <property type="molecule type" value="Genomic_DNA"/>
</dbReference>
<sequence>MSSNSVRISSELFEQAYRRGEILSRSAAQQIEHWARLGAALEQSGLSVGELVELLRGERSSGSLPESTLWAAKRAQQARDIAAIESGRAGQESMSWFSGGRARQAKAINSAL</sequence>
<evidence type="ECO:0000313" key="2">
    <source>
        <dbReference type="Proteomes" id="UP000676246"/>
    </source>
</evidence>
<dbReference type="InterPro" id="IPR021831">
    <property type="entry name" value="ParD-like"/>
</dbReference>
<keyword evidence="2" id="KW-1185">Reference proteome</keyword>
<dbReference type="AlphaFoldDB" id="A0A941BD22"/>
<evidence type="ECO:0000313" key="1">
    <source>
        <dbReference type="EMBL" id="MBQ0929761.1"/>
    </source>
</evidence>
<gene>
    <name evidence="1" type="ORF">KAK03_04615</name>
</gene>
<comment type="caution">
    <text evidence="1">The sequence shown here is derived from an EMBL/GenBank/DDBJ whole genome shotgun (WGS) entry which is preliminary data.</text>
</comment>
<evidence type="ECO:0008006" key="3">
    <source>
        <dbReference type="Google" id="ProtNLM"/>
    </source>
</evidence>
<organism evidence="1 2">
    <name type="scientific">Ideonella alba</name>
    <dbReference type="NCBI Taxonomy" id="2824118"/>
    <lineage>
        <taxon>Bacteria</taxon>
        <taxon>Pseudomonadati</taxon>
        <taxon>Pseudomonadota</taxon>
        <taxon>Betaproteobacteria</taxon>
        <taxon>Burkholderiales</taxon>
        <taxon>Sphaerotilaceae</taxon>
        <taxon>Ideonella</taxon>
    </lineage>
</organism>
<name>A0A941BD22_9BURK</name>
<proteinExistence type="predicted"/>
<dbReference type="Proteomes" id="UP000676246">
    <property type="component" value="Unassembled WGS sequence"/>
</dbReference>
<accession>A0A941BD22</accession>
<dbReference type="RefSeq" id="WP_210852010.1">
    <property type="nucleotide sequence ID" value="NZ_JAGQDD010000002.1"/>
</dbReference>